<evidence type="ECO:0000256" key="1">
    <source>
        <dbReference type="ARBA" id="ARBA00000642"/>
    </source>
</evidence>
<dbReference type="Pfam" id="PF00162">
    <property type="entry name" value="PGK"/>
    <property type="match status" value="2"/>
</dbReference>
<organism evidence="7">
    <name type="scientific">marine sediment metagenome</name>
    <dbReference type="NCBI Taxonomy" id="412755"/>
    <lineage>
        <taxon>unclassified sequences</taxon>
        <taxon>metagenomes</taxon>
        <taxon>ecological metagenomes</taxon>
    </lineage>
</organism>
<dbReference type="EMBL" id="LAZR01029240">
    <property type="protein sequence ID" value="KKL60174.1"/>
    <property type="molecule type" value="Genomic_DNA"/>
</dbReference>
<dbReference type="EC" id="2.7.2.3" evidence="2"/>
<evidence type="ECO:0000256" key="5">
    <source>
        <dbReference type="ARBA" id="ARBA00022777"/>
    </source>
</evidence>
<keyword evidence="6" id="KW-0067">ATP-binding</keyword>
<dbReference type="GO" id="GO:0006094">
    <property type="term" value="P:gluconeogenesis"/>
    <property type="evidence" value="ECO:0007669"/>
    <property type="project" value="TreeGrafter"/>
</dbReference>
<protein>
    <recommendedName>
        <fullName evidence="2">phosphoglycerate kinase</fullName>
        <ecNumber evidence="2">2.7.2.3</ecNumber>
    </recommendedName>
</protein>
<dbReference type="SUPFAM" id="SSF53748">
    <property type="entry name" value="Phosphoglycerate kinase"/>
    <property type="match status" value="2"/>
</dbReference>
<dbReference type="Gene3D" id="3.40.50.1260">
    <property type="entry name" value="Phosphoglycerate kinase, N-terminal domain"/>
    <property type="match status" value="2"/>
</dbReference>
<reference evidence="7" key="1">
    <citation type="journal article" date="2015" name="Nature">
        <title>Complex archaea that bridge the gap between prokaryotes and eukaryotes.</title>
        <authorList>
            <person name="Spang A."/>
            <person name="Saw J.H."/>
            <person name="Jorgensen S.L."/>
            <person name="Zaremba-Niedzwiedzka K."/>
            <person name="Martijn J."/>
            <person name="Lind A.E."/>
            <person name="van Eijk R."/>
            <person name="Schleper C."/>
            <person name="Guy L."/>
            <person name="Ettema T.J."/>
        </authorList>
    </citation>
    <scope>NUCLEOTIDE SEQUENCE</scope>
</reference>
<dbReference type="GO" id="GO:0005829">
    <property type="term" value="C:cytosol"/>
    <property type="evidence" value="ECO:0007669"/>
    <property type="project" value="TreeGrafter"/>
</dbReference>
<evidence type="ECO:0000256" key="3">
    <source>
        <dbReference type="ARBA" id="ARBA00022679"/>
    </source>
</evidence>
<evidence type="ECO:0000256" key="2">
    <source>
        <dbReference type="ARBA" id="ARBA00013061"/>
    </source>
</evidence>
<keyword evidence="4" id="KW-0547">Nucleotide-binding</keyword>
<dbReference type="AlphaFoldDB" id="A0A0F9DEU5"/>
<dbReference type="GO" id="GO:0043531">
    <property type="term" value="F:ADP binding"/>
    <property type="evidence" value="ECO:0007669"/>
    <property type="project" value="TreeGrafter"/>
</dbReference>
<feature type="non-terminal residue" evidence="7">
    <location>
        <position position="1"/>
    </location>
</feature>
<sequence>ASDFLNELRGKILLVKSEFNVPIHDGAVVDDYRIAQSAPFINKLLDSCALPLLATHLGRPGGYDPKYSLDVIVDPVSSNLGHQAEIIRFDEKNNRYHNDQLSKGYIRKLIEGGKIPMLDNIRFHPDEQENKGGLAKALAEVIDLSIQNSFGTAHRTEDTSNYIHTLVPGLAGDLLHAEIEGHKEIKKPNSPYTVIVGGDKVKDSLNLVRRILWAEKTSHQINSINPDLMTSIGEDLVDSILVGGHLMNAFIYAQVHMANDSTLVKINREAARNIRGLRDQSFLEECNLESRQVEEEVRLAKGLLRLYNNYQIVTQFNEEGNSFDDMDITDNRRLIIPVDYSVLRNGKKVNLKFFELNNGDQIHDIGTQTKRIYDAIISISKTIVWNGSMGTDANECKEGTRSIIDSIHKNKTAVKERGGGITNYMVSDYEREKGDYGKMENIEDLLSQDDILSRVHQFELQREEGRMFITVKEILGGSIKGRFFAIPNFVIQECSNPEYIGLGDSVEEALKDCLKRIKGVPLSQIIPENKVK</sequence>
<evidence type="ECO:0000313" key="7">
    <source>
        <dbReference type="EMBL" id="KKL60174.1"/>
    </source>
</evidence>
<proteinExistence type="predicted"/>
<dbReference type="GO" id="GO:0006096">
    <property type="term" value="P:glycolytic process"/>
    <property type="evidence" value="ECO:0007669"/>
    <property type="project" value="InterPro"/>
</dbReference>
<dbReference type="InterPro" id="IPR036043">
    <property type="entry name" value="Phosphoglycerate_kinase_sf"/>
</dbReference>
<gene>
    <name evidence="7" type="ORF">LCGC14_2207960</name>
</gene>
<evidence type="ECO:0000256" key="4">
    <source>
        <dbReference type="ARBA" id="ARBA00022741"/>
    </source>
</evidence>
<accession>A0A0F9DEU5</accession>
<comment type="catalytic activity">
    <reaction evidence="1">
        <text>(2R)-3-phosphoglycerate + ATP = (2R)-3-phospho-glyceroyl phosphate + ADP</text>
        <dbReference type="Rhea" id="RHEA:14801"/>
        <dbReference type="ChEBI" id="CHEBI:30616"/>
        <dbReference type="ChEBI" id="CHEBI:57604"/>
        <dbReference type="ChEBI" id="CHEBI:58272"/>
        <dbReference type="ChEBI" id="CHEBI:456216"/>
        <dbReference type="EC" id="2.7.2.3"/>
    </reaction>
</comment>
<dbReference type="PANTHER" id="PTHR11406:SF23">
    <property type="entry name" value="PHOSPHOGLYCERATE KINASE 1, CHLOROPLASTIC-RELATED"/>
    <property type="match status" value="1"/>
</dbReference>
<dbReference type="GO" id="GO:0005524">
    <property type="term" value="F:ATP binding"/>
    <property type="evidence" value="ECO:0007669"/>
    <property type="project" value="UniProtKB-KW"/>
</dbReference>
<dbReference type="InterPro" id="IPR001576">
    <property type="entry name" value="Phosphoglycerate_kinase"/>
</dbReference>
<keyword evidence="5" id="KW-0418">Kinase</keyword>
<dbReference type="PANTHER" id="PTHR11406">
    <property type="entry name" value="PHOSPHOGLYCERATE KINASE"/>
    <property type="match status" value="1"/>
</dbReference>
<dbReference type="InterPro" id="IPR015824">
    <property type="entry name" value="Phosphoglycerate_kinase_N"/>
</dbReference>
<dbReference type="PRINTS" id="PR00477">
    <property type="entry name" value="PHGLYCKINASE"/>
</dbReference>
<comment type="caution">
    <text evidence="7">The sequence shown here is derived from an EMBL/GenBank/DDBJ whole genome shotgun (WGS) entry which is preliminary data.</text>
</comment>
<keyword evidence="3" id="KW-0808">Transferase</keyword>
<dbReference type="GO" id="GO:0004618">
    <property type="term" value="F:phosphoglycerate kinase activity"/>
    <property type="evidence" value="ECO:0007669"/>
    <property type="project" value="UniProtKB-EC"/>
</dbReference>
<name>A0A0F9DEU5_9ZZZZ</name>
<evidence type="ECO:0000256" key="6">
    <source>
        <dbReference type="ARBA" id="ARBA00022840"/>
    </source>
</evidence>